<feature type="transmembrane region" description="Helical" evidence="2">
    <location>
        <begin position="20"/>
        <end position="39"/>
    </location>
</feature>
<keyword evidence="2" id="KW-0812">Transmembrane</keyword>
<sequence length="112" mass="11740">MKHIFAGSVLAAQERNAGGLGLLVVVVLLAVSVGLFIMLSRSLRRMRANVASGAFRGVDSERAADDTVDPRQALRRRSPIMRGRAPVIDGEVVTSGEGQATLPSQPGPPAGH</sequence>
<evidence type="ECO:0000313" key="3">
    <source>
        <dbReference type="EMBL" id="MCK9877190.1"/>
    </source>
</evidence>
<keyword evidence="4" id="KW-1185">Reference proteome</keyword>
<proteinExistence type="predicted"/>
<dbReference type="Proteomes" id="UP001201873">
    <property type="component" value="Unassembled WGS sequence"/>
</dbReference>
<feature type="region of interest" description="Disordered" evidence="1">
    <location>
        <begin position="61"/>
        <end position="112"/>
    </location>
</feature>
<keyword evidence="2" id="KW-1133">Transmembrane helix</keyword>
<accession>A0ABT0K069</accession>
<evidence type="ECO:0000256" key="2">
    <source>
        <dbReference type="SAM" id="Phobius"/>
    </source>
</evidence>
<evidence type="ECO:0000256" key="1">
    <source>
        <dbReference type="SAM" id="MobiDB-lite"/>
    </source>
</evidence>
<protein>
    <recommendedName>
        <fullName evidence="5">Secreted protein</fullName>
    </recommendedName>
</protein>
<dbReference type="EMBL" id="JALKFT010000015">
    <property type="protein sequence ID" value="MCK9877190.1"/>
    <property type="molecule type" value="Genomic_DNA"/>
</dbReference>
<name>A0ABT0K069_9ACTN</name>
<organism evidence="3 4">
    <name type="scientific">Frankia umida</name>
    <dbReference type="NCBI Taxonomy" id="573489"/>
    <lineage>
        <taxon>Bacteria</taxon>
        <taxon>Bacillati</taxon>
        <taxon>Actinomycetota</taxon>
        <taxon>Actinomycetes</taxon>
        <taxon>Frankiales</taxon>
        <taxon>Frankiaceae</taxon>
        <taxon>Frankia</taxon>
    </lineage>
</organism>
<keyword evidence="2" id="KW-0472">Membrane</keyword>
<comment type="caution">
    <text evidence="3">The sequence shown here is derived from an EMBL/GenBank/DDBJ whole genome shotgun (WGS) entry which is preliminary data.</text>
</comment>
<evidence type="ECO:0008006" key="5">
    <source>
        <dbReference type="Google" id="ProtNLM"/>
    </source>
</evidence>
<dbReference type="RefSeq" id="WP_248825466.1">
    <property type="nucleotide sequence ID" value="NZ_JALKFT010000015.1"/>
</dbReference>
<reference evidence="3 4" key="1">
    <citation type="submission" date="2022-04" db="EMBL/GenBank/DDBJ databases">
        <title>Genome diversity in the genus Frankia.</title>
        <authorList>
            <person name="Carlos-Shanley C."/>
            <person name="Hahn D."/>
        </authorList>
    </citation>
    <scope>NUCLEOTIDE SEQUENCE [LARGE SCALE GENOMIC DNA]</scope>
    <source>
        <strain evidence="3 4">Ag45/Mut15</strain>
    </source>
</reference>
<gene>
    <name evidence="3" type="ORF">MXD59_15635</name>
</gene>
<evidence type="ECO:0000313" key="4">
    <source>
        <dbReference type="Proteomes" id="UP001201873"/>
    </source>
</evidence>